<comment type="caution">
    <text evidence="12">The sequence shown here is derived from an EMBL/GenBank/DDBJ whole genome shotgun (WGS) entry which is preliminary data.</text>
</comment>
<protein>
    <recommendedName>
        <fullName evidence="11">Extracellular metalloproteinase</fullName>
        <ecNumber evidence="11">3.4.24.-</ecNumber>
    </recommendedName>
    <alternativeName>
        <fullName evidence="11">Fungalysin</fullName>
    </alternativeName>
</protein>
<dbReference type="InterPro" id="IPR050371">
    <property type="entry name" value="Fungal_virulence_M36"/>
</dbReference>
<comment type="subcellular location">
    <subcellularLocation>
        <location evidence="2 11">Secreted</location>
    </subcellularLocation>
</comment>
<keyword evidence="4 11" id="KW-0964">Secreted</keyword>
<accession>A0ABQ8FKH1</accession>
<evidence type="ECO:0000256" key="6">
    <source>
        <dbReference type="ARBA" id="ARBA00022723"/>
    </source>
</evidence>
<dbReference type="Gene3D" id="3.10.170.10">
    <property type="match status" value="1"/>
</dbReference>
<sequence>MVDISFILVLALVSSTVVALPGTNGFTEILARFKQWLTPEPPKLFAESVYEWIPLDEETPTPTSDKDPADIGLSYILQQLNIQPDEFTKRTNFTDRFGVTHLYGIPLHKGSLIEDLHAAVHIKDSQVFFYSATTIVDGHALTKRPPQIPESTIKTSSEDAVKSPTIPESRAEISSKKAVKAAVDCLGVPFYKDIAPVMESYKTSNGKIFVWKFQLRDEPMTQWFEVKVDENTGDIVSKKDVKRDFTYTVIKLPNENAHDGFSTIVNPENLQASPNGWTDGFELKGNNVETIADGDMTFGTATRGIFKGAFDPTSPPQTPKNLVAGAINAFYVTNMVHDVLYSYGFNEPAGNFQRDNFDRGGIEDDPVIINVQGSEKENYARFDTYLDGHPGVLNLHIFTITEPNRDPALDNTILTHELGHGVSSRLTGGAQTKNCMSKIECGGLSEGYSDMMALVFTAKPEDTRNTKKVMGEYVRGISRGVRRYPYTTDMKVNPLTYQDAVGEKDPYRLGEIWATMLWEVYWNFVEEYGFSANLHDATQEQGNIIFLQLFVGTLMIQPCNPTFESAYDAMLVADDVYYDGIHEHLIRQGFFKRGLDPVSQLDPTMDRLV</sequence>
<comment type="similarity">
    <text evidence="3 11">Belongs to the peptidase M36 family.</text>
</comment>
<keyword evidence="6 11" id="KW-0479">Metal-binding</keyword>
<dbReference type="InterPro" id="IPR001842">
    <property type="entry name" value="Peptidase_M36"/>
</dbReference>
<dbReference type="Pfam" id="PF02128">
    <property type="entry name" value="Peptidase_M36"/>
    <property type="match status" value="1"/>
</dbReference>
<evidence type="ECO:0000256" key="10">
    <source>
        <dbReference type="ARBA" id="ARBA00023145"/>
    </source>
</evidence>
<keyword evidence="11" id="KW-0732">Signal</keyword>
<evidence type="ECO:0000256" key="11">
    <source>
        <dbReference type="RuleBase" id="RU364017"/>
    </source>
</evidence>
<evidence type="ECO:0000256" key="4">
    <source>
        <dbReference type="ARBA" id="ARBA00022525"/>
    </source>
</evidence>
<keyword evidence="5 11" id="KW-0645">Protease</keyword>
<dbReference type="InterPro" id="IPR027268">
    <property type="entry name" value="Peptidase_M4/M1_CTD_sf"/>
</dbReference>
<dbReference type="Gene3D" id="1.10.390.10">
    <property type="entry name" value="Neutral Protease Domain 2"/>
    <property type="match status" value="1"/>
</dbReference>
<dbReference type="EMBL" id="JAFCIX010000057">
    <property type="protein sequence ID" value="KAH6599845.1"/>
    <property type="molecule type" value="Genomic_DNA"/>
</dbReference>
<keyword evidence="8 11" id="KW-0862">Zinc</keyword>
<evidence type="ECO:0000256" key="1">
    <source>
        <dbReference type="ARBA" id="ARBA00001947"/>
    </source>
</evidence>
<gene>
    <name evidence="12" type="ORF">BASA50_002716</name>
</gene>
<name>A0ABQ8FKH1_9FUNG</name>
<evidence type="ECO:0000313" key="12">
    <source>
        <dbReference type="EMBL" id="KAH6599845.1"/>
    </source>
</evidence>
<dbReference type="EC" id="3.4.24.-" evidence="11"/>
<dbReference type="CDD" id="cd09596">
    <property type="entry name" value="M36"/>
    <property type="match status" value="1"/>
</dbReference>
<keyword evidence="10 11" id="KW-0865">Zymogen</keyword>
<evidence type="ECO:0000256" key="5">
    <source>
        <dbReference type="ARBA" id="ARBA00022670"/>
    </source>
</evidence>
<feature type="signal peptide" evidence="11">
    <location>
        <begin position="1"/>
        <end position="19"/>
    </location>
</feature>
<dbReference type="PANTHER" id="PTHR33478">
    <property type="entry name" value="EXTRACELLULAR METALLOPROTEINASE MEP"/>
    <property type="match status" value="1"/>
</dbReference>
<dbReference type="PANTHER" id="PTHR33478:SF1">
    <property type="entry name" value="EXTRACELLULAR METALLOPROTEINASE MEP"/>
    <property type="match status" value="1"/>
</dbReference>
<proteinExistence type="inferred from homology"/>
<keyword evidence="7 11" id="KW-0378">Hydrolase</keyword>
<keyword evidence="9 11" id="KW-0482">Metalloprotease</keyword>
<evidence type="ECO:0000313" key="13">
    <source>
        <dbReference type="Proteomes" id="UP001648503"/>
    </source>
</evidence>
<evidence type="ECO:0000256" key="3">
    <source>
        <dbReference type="ARBA" id="ARBA00006006"/>
    </source>
</evidence>
<evidence type="ECO:0000256" key="9">
    <source>
        <dbReference type="ARBA" id="ARBA00023049"/>
    </source>
</evidence>
<comment type="cofactor">
    <cofactor evidence="1 11">
        <name>Zn(2+)</name>
        <dbReference type="ChEBI" id="CHEBI:29105"/>
    </cofactor>
</comment>
<dbReference type="SUPFAM" id="SSF55486">
    <property type="entry name" value="Metalloproteases ('zincins'), catalytic domain"/>
    <property type="match status" value="1"/>
</dbReference>
<reference evidence="12 13" key="1">
    <citation type="submission" date="2021-02" db="EMBL/GenBank/DDBJ databases">
        <title>Variation within the Batrachochytrium salamandrivorans European outbreak.</title>
        <authorList>
            <person name="Kelly M."/>
            <person name="Pasmans F."/>
            <person name="Shea T.P."/>
            <person name="Munoz J.F."/>
            <person name="Carranza S."/>
            <person name="Cuomo C.A."/>
            <person name="Martel A."/>
        </authorList>
    </citation>
    <scope>NUCLEOTIDE SEQUENCE [LARGE SCALE GENOMIC DNA]</scope>
    <source>
        <strain evidence="12 13">AMFP18/2</strain>
    </source>
</reference>
<evidence type="ECO:0000256" key="2">
    <source>
        <dbReference type="ARBA" id="ARBA00004613"/>
    </source>
</evidence>
<evidence type="ECO:0000256" key="7">
    <source>
        <dbReference type="ARBA" id="ARBA00022801"/>
    </source>
</evidence>
<organism evidence="12 13">
    <name type="scientific">Batrachochytrium salamandrivorans</name>
    <dbReference type="NCBI Taxonomy" id="1357716"/>
    <lineage>
        <taxon>Eukaryota</taxon>
        <taxon>Fungi</taxon>
        <taxon>Fungi incertae sedis</taxon>
        <taxon>Chytridiomycota</taxon>
        <taxon>Chytridiomycota incertae sedis</taxon>
        <taxon>Chytridiomycetes</taxon>
        <taxon>Rhizophydiales</taxon>
        <taxon>Rhizophydiales incertae sedis</taxon>
        <taxon>Batrachochytrium</taxon>
    </lineage>
</organism>
<feature type="chain" id="PRO_5044974794" description="Extracellular metalloproteinase" evidence="11">
    <location>
        <begin position="20"/>
        <end position="609"/>
    </location>
</feature>
<dbReference type="Proteomes" id="UP001648503">
    <property type="component" value="Unassembled WGS sequence"/>
</dbReference>
<keyword evidence="13" id="KW-1185">Reference proteome</keyword>
<evidence type="ECO:0000256" key="8">
    <source>
        <dbReference type="ARBA" id="ARBA00022833"/>
    </source>
</evidence>